<gene>
    <name evidence="13" type="ORF">AYI68_g3699</name>
</gene>
<evidence type="ECO:0000256" key="10">
    <source>
        <dbReference type="SAM" id="MobiDB-lite"/>
    </source>
</evidence>
<sequence>MGSANSKISHEKPGTLFSSTHDYFHTLQFIKTPLLSFFLVSLRDFKLLKSIGKGAFGKVRAVEHSKTGNIYALKYINKIKCIKMKALDYILRERDLLEEIEHPYVVNLRFSFQNNSTMFMVIDLMLGGDLRFHIERKRFGERVVRHWIAELASGLAYLHNIGIIHRDIKPENILMDNKGHIALTDFNVAVKVDPSTLNYATAGTIAYMAPEIISGKGYSFSVDWWSLGVVMYECIYNCQPFTGETSNEIYNQILFKKLNYPTFKGERISSECIQAMSKFLERDPRKRLGSGTFGFNDIKKNEFFSLIDWNLLQYKLLRPPFVPDSDFSNFDILHELEEATNDDEYSDKAPKLSSLNSKTEGELKRIDREFLNFDFYEYEKFRGYIEQKTSNPAADMTLAAPKRIGAWKRIETEQYNKKMGPKGLLEKTGKKNFTFSHQEAHDFNDLGLYQDIPNKTRSNSILRSTLSSFRTPSKLSLRSNSVSKEVSPQKILNPEISAGLNKNIHSLEINPNNSEITDSKKPPLSPEKVVNSPLIKVHRVGSEELIKDKTNNVDHDPQSNDSLDSPRFSKSNLSHDSKSLSGLEPESQVLTPGLDAMPIIAKRISESGSNGNGSLINQITGKRISIRKSEWDRLSFEKKVLAGRYSKKLENSAKANELISSNEDFNNPSANQCLTSNDIKDLSKNLMKDTSNFQNNSKEITDSKADNISLGPNHYKNCDAVSNCLSPKFDLTLFNTPSDYSDSASSSSESHTSSPYKKKSLKSKRISNSCYDGFNNIYVDENMKKNGNKLYHSDYESHDFQAATVKHRADLPDKKEFEPRLSDDKFLRRESGPRESKGRKKNSKITEYSNPLSGTVPDHPLSDVNENHRRSRSSDSVSSAFDRSLDGEHRVSLSKTPENDPKSDIRSGQAI</sequence>
<feature type="domain" description="Protein kinase" evidence="11">
    <location>
        <begin position="45"/>
        <end position="304"/>
    </location>
</feature>
<evidence type="ECO:0000256" key="3">
    <source>
        <dbReference type="ARBA" id="ARBA00022679"/>
    </source>
</evidence>
<dbReference type="GO" id="GO:0005524">
    <property type="term" value="F:ATP binding"/>
    <property type="evidence" value="ECO:0007669"/>
    <property type="project" value="UniProtKB-UniRule"/>
</dbReference>
<evidence type="ECO:0000256" key="2">
    <source>
        <dbReference type="ARBA" id="ARBA00022527"/>
    </source>
</evidence>
<organism evidence="13 14">
    <name type="scientific">Smittium mucronatum</name>
    <dbReference type="NCBI Taxonomy" id="133383"/>
    <lineage>
        <taxon>Eukaryota</taxon>
        <taxon>Fungi</taxon>
        <taxon>Fungi incertae sedis</taxon>
        <taxon>Zoopagomycota</taxon>
        <taxon>Kickxellomycotina</taxon>
        <taxon>Harpellomycetes</taxon>
        <taxon>Harpellales</taxon>
        <taxon>Legeriomycetaceae</taxon>
        <taxon>Smittium</taxon>
    </lineage>
</organism>
<dbReference type="STRING" id="133383.A0A1R0GZ84"/>
<feature type="region of interest" description="Disordered" evidence="10">
    <location>
        <begin position="740"/>
        <end position="759"/>
    </location>
</feature>
<evidence type="ECO:0000256" key="8">
    <source>
        <dbReference type="ARBA" id="ARBA00048679"/>
    </source>
</evidence>
<dbReference type="SUPFAM" id="SSF56112">
    <property type="entry name" value="Protein kinase-like (PK-like)"/>
    <property type="match status" value="1"/>
</dbReference>
<evidence type="ECO:0000313" key="14">
    <source>
        <dbReference type="Proteomes" id="UP000187455"/>
    </source>
</evidence>
<feature type="compositionally biased region" description="Low complexity" evidence="10">
    <location>
        <begin position="740"/>
        <end position="755"/>
    </location>
</feature>
<evidence type="ECO:0000256" key="5">
    <source>
        <dbReference type="ARBA" id="ARBA00022777"/>
    </source>
</evidence>
<keyword evidence="14" id="KW-1185">Reference proteome</keyword>
<dbReference type="Gene3D" id="3.30.200.20">
    <property type="entry name" value="Phosphorylase Kinase, domain 1"/>
    <property type="match status" value="1"/>
</dbReference>
<feature type="domain" description="AGC-kinase C-terminal" evidence="12">
    <location>
        <begin position="305"/>
        <end position="385"/>
    </location>
</feature>
<name>A0A1R0GZ84_9FUNG</name>
<keyword evidence="3" id="KW-0808">Transferase</keyword>
<dbReference type="EC" id="2.7.11.1" evidence="1"/>
<dbReference type="OrthoDB" id="354826at2759"/>
<comment type="catalytic activity">
    <reaction evidence="7">
        <text>L-threonyl-[protein] + ATP = O-phospho-L-threonyl-[protein] + ADP + H(+)</text>
        <dbReference type="Rhea" id="RHEA:46608"/>
        <dbReference type="Rhea" id="RHEA-COMP:11060"/>
        <dbReference type="Rhea" id="RHEA-COMP:11605"/>
        <dbReference type="ChEBI" id="CHEBI:15378"/>
        <dbReference type="ChEBI" id="CHEBI:30013"/>
        <dbReference type="ChEBI" id="CHEBI:30616"/>
        <dbReference type="ChEBI" id="CHEBI:61977"/>
        <dbReference type="ChEBI" id="CHEBI:456216"/>
        <dbReference type="EC" id="2.7.11.1"/>
    </reaction>
</comment>
<evidence type="ECO:0000256" key="6">
    <source>
        <dbReference type="ARBA" id="ARBA00022840"/>
    </source>
</evidence>
<dbReference type="PANTHER" id="PTHR24356:SF422">
    <property type="entry name" value="PROTEIN KINASE DOMAIN-CONTAINING PROTEIN"/>
    <property type="match status" value="1"/>
</dbReference>
<feature type="region of interest" description="Disordered" evidence="10">
    <location>
        <begin position="810"/>
        <end position="911"/>
    </location>
</feature>
<evidence type="ECO:0000313" key="13">
    <source>
        <dbReference type="EMBL" id="OLY82187.1"/>
    </source>
</evidence>
<feature type="region of interest" description="Disordered" evidence="10">
    <location>
        <begin position="511"/>
        <end position="588"/>
    </location>
</feature>
<dbReference type="InterPro" id="IPR008271">
    <property type="entry name" value="Ser/Thr_kinase_AS"/>
</dbReference>
<keyword evidence="5 13" id="KW-0418">Kinase</keyword>
<dbReference type="SMART" id="SM00220">
    <property type="entry name" value="S_TKc"/>
    <property type="match status" value="1"/>
</dbReference>
<feature type="compositionally biased region" description="Basic and acidic residues" evidence="10">
    <location>
        <begin position="540"/>
        <end position="558"/>
    </location>
</feature>
<reference evidence="13 14" key="1">
    <citation type="journal article" date="2016" name="Mol. Biol. Evol.">
        <title>Genome-Wide Survey of Gut Fungi (Harpellales) Reveals the First Horizontally Transferred Ubiquitin Gene from a Mosquito Host.</title>
        <authorList>
            <person name="Wang Y."/>
            <person name="White M.M."/>
            <person name="Kvist S."/>
            <person name="Moncalvo J.M."/>
        </authorList>
    </citation>
    <scope>NUCLEOTIDE SEQUENCE [LARGE SCALE GENOMIC DNA]</scope>
    <source>
        <strain evidence="13 14">ALG-7-W6</strain>
    </source>
</reference>
<dbReference type="PROSITE" id="PS00107">
    <property type="entry name" value="PROTEIN_KINASE_ATP"/>
    <property type="match status" value="1"/>
</dbReference>
<dbReference type="Gene3D" id="1.10.510.10">
    <property type="entry name" value="Transferase(Phosphotransferase) domain 1"/>
    <property type="match status" value="1"/>
</dbReference>
<dbReference type="InterPro" id="IPR050236">
    <property type="entry name" value="Ser_Thr_kinase_AGC"/>
</dbReference>
<dbReference type="AlphaFoldDB" id="A0A1R0GZ84"/>
<evidence type="ECO:0000256" key="9">
    <source>
        <dbReference type="PROSITE-ProRule" id="PRU10141"/>
    </source>
</evidence>
<accession>A0A1R0GZ84</accession>
<feature type="compositionally biased region" description="Basic and acidic residues" evidence="10">
    <location>
        <begin position="810"/>
        <end position="836"/>
    </location>
</feature>
<dbReference type="InterPro" id="IPR000719">
    <property type="entry name" value="Prot_kinase_dom"/>
</dbReference>
<evidence type="ECO:0000256" key="1">
    <source>
        <dbReference type="ARBA" id="ARBA00012513"/>
    </source>
</evidence>
<dbReference type="PANTHER" id="PTHR24356">
    <property type="entry name" value="SERINE/THREONINE-PROTEIN KINASE"/>
    <property type="match status" value="1"/>
</dbReference>
<evidence type="ECO:0000256" key="7">
    <source>
        <dbReference type="ARBA" id="ARBA00047899"/>
    </source>
</evidence>
<dbReference type="Proteomes" id="UP000187455">
    <property type="component" value="Unassembled WGS sequence"/>
</dbReference>
<dbReference type="EMBL" id="LSSL01001792">
    <property type="protein sequence ID" value="OLY82187.1"/>
    <property type="molecule type" value="Genomic_DNA"/>
</dbReference>
<dbReference type="PROSITE" id="PS50011">
    <property type="entry name" value="PROTEIN_KINASE_DOM"/>
    <property type="match status" value="1"/>
</dbReference>
<dbReference type="PROSITE" id="PS51285">
    <property type="entry name" value="AGC_KINASE_CTER"/>
    <property type="match status" value="1"/>
</dbReference>
<feature type="compositionally biased region" description="Basic and acidic residues" evidence="10">
    <location>
        <begin position="883"/>
        <end position="905"/>
    </location>
</feature>
<keyword evidence="2" id="KW-0723">Serine/threonine-protein kinase</keyword>
<dbReference type="InterPro" id="IPR000961">
    <property type="entry name" value="AGC-kinase_C"/>
</dbReference>
<comment type="caution">
    <text evidence="13">The sequence shown here is derived from an EMBL/GenBank/DDBJ whole genome shotgun (WGS) entry which is preliminary data.</text>
</comment>
<feature type="binding site" evidence="9">
    <location>
        <position position="74"/>
    </location>
    <ligand>
        <name>ATP</name>
        <dbReference type="ChEBI" id="CHEBI:30616"/>
    </ligand>
</feature>
<proteinExistence type="predicted"/>
<dbReference type="InterPro" id="IPR017441">
    <property type="entry name" value="Protein_kinase_ATP_BS"/>
</dbReference>
<dbReference type="InterPro" id="IPR011009">
    <property type="entry name" value="Kinase-like_dom_sf"/>
</dbReference>
<evidence type="ECO:0000259" key="11">
    <source>
        <dbReference type="PROSITE" id="PS50011"/>
    </source>
</evidence>
<feature type="compositionally biased region" description="Polar residues" evidence="10">
    <location>
        <begin position="559"/>
        <end position="572"/>
    </location>
</feature>
<protein>
    <recommendedName>
        <fullName evidence="1">non-specific serine/threonine protein kinase</fullName>
        <ecNumber evidence="1">2.7.11.1</ecNumber>
    </recommendedName>
</protein>
<keyword evidence="4 9" id="KW-0547">Nucleotide-binding</keyword>
<keyword evidence="6 9" id="KW-0067">ATP-binding</keyword>
<comment type="catalytic activity">
    <reaction evidence="8">
        <text>L-seryl-[protein] + ATP = O-phospho-L-seryl-[protein] + ADP + H(+)</text>
        <dbReference type="Rhea" id="RHEA:17989"/>
        <dbReference type="Rhea" id="RHEA-COMP:9863"/>
        <dbReference type="Rhea" id="RHEA-COMP:11604"/>
        <dbReference type="ChEBI" id="CHEBI:15378"/>
        <dbReference type="ChEBI" id="CHEBI:29999"/>
        <dbReference type="ChEBI" id="CHEBI:30616"/>
        <dbReference type="ChEBI" id="CHEBI:83421"/>
        <dbReference type="ChEBI" id="CHEBI:456216"/>
        <dbReference type="EC" id="2.7.11.1"/>
    </reaction>
</comment>
<dbReference type="PROSITE" id="PS00108">
    <property type="entry name" value="PROTEIN_KINASE_ST"/>
    <property type="match status" value="1"/>
</dbReference>
<dbReference type="GO" id="GO:0035556">
    <property type="term" value="P:intracellular signal transduction"/>
    <property type="evidence" value="ECO:0007669"/>
    <property type="project" value="TreeGrafter"/>
</dbReference>
<dbReference type="GO" id="GO:0004674">
    <property type="term" value="F:protein serine/threonine kinase activity"/>
    <property type="evidence" value="ECO:0007669"/>
    <property type="project" value="UniProtKB-KW"/>
</dbReference>
<evidence type="ECO:0000259" key="12">
    <source>
        <dbReference type="PROSITE" id="PS51285"/>
    </source>
</evidence>
<dbReference type="Pfam" id="PF00069">
    <property type="entry name" value="Pkinase"/>
    <property type="match status" value="1"/>
</dbReference>
<evidence type="ECO:0000256" key="4">
    <source>
        <dbReference type="ARBA" id="ARBA00022741"/>
    </source>
</evidence>
<dbReference type="FunFam" id="1.10.510.10:FF:000469">
    <property type="entry name" value="Serine/threonine-protein kinase 32B"/>
    <property type="match status" value="1"/>
</dbReference>